<protein>
    <submittedName>
        <fullName evidence="1">Uncharacterized protein</fullName>
    </submittedName>
</protein>
<accession>A0AAD5R644</accession>
<evidence type="ECO:0000313" key="1">
    <source>
        <dbReference type="EMBL" id="KAJ1370392.1"/>
    </source>
</evidence>
<keyword evidence="2" id="KW-1185">Reference proteome</keyword>
<dbReference type="EMBL" id="JAHQIW010006775">
    <property type="protein sequence ID" value="KAJ1370392.1"/>
    <property type="molecule type" value="Genomic_DNA"/>
</dbReference>
<organism evidence="1 2">
    <name type="scientific">Parelaphostrongylus tenuis</name>
    <name type="common">Meningeal worm</name>
    <dbReference type="NCBI Taxonomy" id="148309"/>
    <lineage>
        <taxon>Eukaryota</taxon>
        <taxon>Metazoa</taxon>
        <taxon>Ecdysozoa</taxon>
        <taxon>Nematoda</taxon>
        <taxon>Chromadorea</taxon>
        <taxon>Rhabditida</taxon>
        <taxon>Rhabditina</taxon>
        <taxon>Rhabditomorpha</taxon>
        <taxon>Strongyloidea</taxon>
        <taxon>Metastrongylidae</taxon>
        <taxon>Parelaphostrongylus</taxon>
    </lineage>
</organism>
<comment type="caution">
    <text evidence="1">The sequence shown here is derived from an EMBL/GenBank/DDBJ whole genome shotgun (WGS) entry which is preliminary data.</text>
</comment>
<gene>
    <name evidence="1" type="ORF">KIN20_032106</name>
</gene>
<dbReference type="AlphaFoldDB" id="A0AAD5R644"/>
<evidence type="ECO:0000313" key="2">
    <source>
        <dbReference type="Proteomes" id="UP001196413"/>
    </source>
</evidence>
<name>A0AAD5R644_PARTN</name>
<reference evidence="1" key="1">
    <citation type="submission" date="2021-06" db="EMBL/GenBank/DDBJ databases">
        <title>Parelaphostrongylus tenuis whole genome reference sequence.</title>
        <authorList>
            <person name="Garwood T.J."/>
            <person name="Larsen P.A."/>
            <person name="Fountain-Jones N.M."/>
            <person name="Garbe J.R."/>
            <person name="Macchietto M.G."/>
            <person name="Kania S.A."/>
            <person name="Gerhold R.W."/>
            <person name="Richards J.E."/>
            <person name="Wolf T.M."/>
        </authorList>
    </citation>
    <scope>NUCLEOTIDE SEQUENCE</scope>
    <source>
        <strain evidence="1">MNPRO001-30</strain>
        <tissue evidence="1">Meninges</tissue>
    </source>
</reference>
<sequence>MEILIWQINQDPEDRVKLIEKQSLKQLNKIQDQLSETGVGRFIGTCCKPVKPSTLSDIGSNWSVATMQFHAKSFCFKTMQSHTLPKKAKKKLTDLG</sequence>
<dbReference type="Proteomes" id="UP001196413">
    <property type="component" value="Unassembled WGS sequence"/>
</dbReference>
<proteinExistence type="predicted"/>